<evidence type="ECO:0000313" key="1">
    <source>
        <dbReference type="EMBL" id="CAA0259358.1"/>
    </source>
</evidence>
<gene>
    <name evidence="1" type="ORF">C24_LOCUS3081</name>
</gene>
<reference evidence="1 2" key="1">
    <citation type="submission" date="2019-12" db="EMBL/GenBank/DDBJ databases">
        <authorList>
            <person name="Jiao W.-B."/>
            <person name="Schneeberger K."/>
        </authorList>
    </citation>
    <scope>NUCLEOTIDE SEQUENCE [LARGE SCALE GENOMIC DNA]</scope>
    <source>
        <strain evidence="2">cv. C24</strain>
    </source>
</reference>
<dbReference type="Proteomes" id="UP000434276">
    <property type="component" value="Unassembled WGS sequence"/>
</dbReference>
<proteinExistence type="predicted"/>
<organism evidence="1 2">
    <name type="scientific">Arabidopsis thaliana</name>
    <name type="common">Mouse-ear cress</name>
    <dbReference type="NCBI Taxonomy" id="3702"/>
    <lineage>
        <taxon>Eukaryota</taxon>
        <taxon>Viridiplantae</taxon>
        <taxon>Streptophyta</taxon>
        <taxon>Embryophyta</taxon>
        <taxon>Tracheophyta</taxon>
        <taxon>Spermatophyta</taxon>
        <taxon>Magnoliopsida</taxon>
        <taxon>eudicotyledons</taxon>
        <taxon>Gunneridae</taxon>
        <taxon>Pentapetalae</taxon>
        <taxon>rosids</taxon>
        <taxon>malvids</taxon>
        <taxon>Brassicales</taxon>
        <taxon>Brassicaceae</taxon>
        <taxon>Camelineae</taxon>
        <taxon>Arabidopsis</taxon>
    </lineage>
</organism>
<dbReference type="AlphaFoldDB" id="A0A5S9WJC2"/>
<dbReference type="EMBL" id="CACSHJ010000087">
    <property type="protein sequence ID" value="CAA0259358.1"/>
    <property type="molecule type" value="Genomic_DNA"/>
</dbReference>
<dbReference type="PANTHER" id="PTHR48055">
    <property type="entry name" value="LEUCINE-RICH REPEAT RECEPTOR PROTEIN KINASE EMS1"/>
    <property type="match status" value="1"/>
</dbReference>
<dbReference type="OrthoDB" id="771242at2759"/>
<protein>
    <submittedName>
        <fullName evidence="1">Uncharacterized protein</fullName>
    </submittedName>
</protein>
<accession>A0A5S9WJC2</accession>
<evidence type="ECO:0000313" key="2">
    <source>
        <dbReference type="Proteomes" id="UP000434276"/>
    </source>
</evidence>
<dbReference type="InterPro" id="IPR051564">
    <property type="entry name" value="LRR_receptor-like_kinase"/>
</dbReference>
<dbReference type="PANTHER" id="PTHR48055:SF28">
    <property type="entry name" value="PROTEIN KINASE DOMAIN-CONTAINING PROTEIN"/>
    <property type="match status" value="1"/>
</dbReference>
<sequence length="370" mass="41568">MGLQNKSPNPTSELHREMRRIHTGKIREIPMKSCDRLEEALLQCHRRMPEGPARRSGCRHLNKAFAECVVAEACPEESEAVRSLCSSGGTSLKRKQCEYAQLSLSLCLSRHQREFEQHVRFNEVSSVINQQPQLQHLDLSFNHLTGTSSRLIGTPPRFFSIIGSHDQHQEFVIEEAETEGKQFQGRKIGILVAVLGGDVFVLVCINRCSCCCSRERSVPQTRLKVVTEITHTPVSPPKFLLVQVRLISQAAKLGAQGVPSFRSFSFEELKEATDDFDSSRFLALELCRKMAKTEGDVYNFGFILLESLIGPVPTTKRRGLSSQRNDVIWEPRLLTENRKSNGPNNKLAGLKCSLPQTLNANLISRRESKG</sequence>
<dbReference type="ExpressionAtlas" id="A0A5S9WJC2">
    <property type="expression patterns" value="baseline and differential"/>
</dbReference>
<name>A0A5S9WJC2_ARATH</name>